<keyword evidence="2" id="KW-1185">Reference proteome</keyword>
<dbReference type="InterPro" id="IPR045584">
    <property type="entry name" value="Pilin-like"/>
</dbReference>
<evidence type="ECO:0000313" key="2">
    <source>
        <dbReference type="Proteomes" id="UP001524642"/>
    </source>
</evidence>
<dbReference type="InterPro" id="IPR012902">
    <property type="entry name" value="N_methyl_site"/>
</dbReference>
<dbReference type="RefSeq" id="WP_257717304.1">
    <property type="nucleotide sequence ID" value="NZ_JANJOU010000014.1"/>
</dbReference>
<dbReference type="EMBL" id="JANJOU010000014">
    <property type="protein sequence ID" value="MCR0983642.1"/>
    <property type="molecule type" value="Genomic_DNA"/>
</dbReference>
<dbReference type="SUPFAM" id="SSF54523">
    <property type="entry name" value="Pili subunits"/>
    <property type="match status" value="1"/>
</dbReference>
<gene>
    <name evidence="1" type="ORF">NRP21_16430</name>
</gene>
<comment type="caution">
    <text evidence="1">The sequence shown here is derived from an EMBL/GenBank/DDBJ whole genome shotgun (WGS) entry which is preliminary data.</text>
</comment>
<evidence type="ECO:0000313" key="1">
    <source>
        <dbReference type="EMBL" id="MCR0983642.1"/>
    </source>
</evidence>
<sequence length="201" mass="21550">MMTRPGMTLVETLVGLVVLGLVAALGLSTLNLIGQAGKVAAADQGALAAVQDLLRLRLVGAMPLIGIGPGGQPAVLFQGNPDRVAFVTELPARFGVAGPALVEVRREEEGLRLLWRPLTGHAGGEGLQGRLLIDRAAELRLRYFGTPRGPEAPAWRDLWSDAARLPAAIEMRVSFANDDTRRWPPMIVAPRLASLREERAE</sequence>
<protein>
    <submittedName>
        <fullName evidence="1">Prepilin-type N-terminal cleavage/methylation domain-containing protein</fullName>
    </submittedName>
</protein>
<reference evidence="1 2" key="1">
    <citation type="submission" date="2022-06" db="EMBL/GenBank/DDBJ databases">
        <title>Roseomonas CN29.</title>
        <authorList>
            <person name="Cheng Y."/>
            <person name="He X."/>
        </authorList>
    </citation>
    <scope>NUCLEOTIDE SEQUENCE [LARGE SCALE GENOMIC DNA]</scope>
    <source>
        <strain evidence="1 2">CN29</strain>
    </source>
</reference>
<name>A0ABT1X941_9PROT</name>
<proteinExistence type="predicted"/>
<dbReference type="Proteomes" id="UP001524642">
    <property type="component" value="Unassembled WGS sequence"/>
</dbReference>
<organism evidence="1 2">
    <name type="scientific">Roseomonas populi</name>
    <dbReference type="NCBI Taxonomy" id="3121582"/>
    <lineage>
        <taxon>Bacteria</taxon>
        <taxon>Pseudomonadati</taxon>
        <taxon>Pseudomonadota</taxon>
        <taxon>Alphaproteobacteria</taxon>
        <taxon>Acetobacterales</taxon>
        <taxon>Roseomonadaceae</taxon>
        <taxon>Roseomonas</taxon>
    </lineage>
</organism>
<accession>A0ABT1X941</accession>
<dbReference type="NCBIfam" id="TIGR02532">
    <property type="entry name" value="IV_pilin_GFxxxE"/>
    <property type="match status" value="1"/>
</dbReference>